<reference evidence="11" key="1">
    <citation type="submission" date="2017-06" db="EMBL/GenBank/DDBJ databases">
        <title>Complete Genome Sequence of Mycobacterium shigaense.</title>
        <authorList>
            <person name="Fukano H."/>
            <person name="Yoshida M."/>
            <person name="Kazumi Y."/>
            <person name="Ogura Y."/>
            <person name="Mitarai S."/>
            <person name="Hayashi T."/>
            <person name="Hoshino Y."/>
        </authorList>
    </citation>
    <scope>NUCLEOTIDE SEQUENCE [LARGE SCALE GENOMIC DNA]</scope>
    <source>
        <strain evidence="11">UN-152</strain>
    </source>
</reference>
<dbReference type="OrthoDB" id="9767361at2"/>
<dbReference type="Gene3D" id="1.10.3080.10">
    <property type="entry name" value="Clc chloride channel"/>
    <property type="match status" value="1"/>
</dbReference>
<evidence type="ECO:0000313" key="10">
    <source>
        <dbReference type="EMBL" id="BAX90470.1"/>
    </source>
</evidence>
<dbReference type="KEGG" id="mshg:MSG_00304"/>
<evidence type="ECO:0000256" key="6">
    <source>
        <dbReference type="ARBA" id="ARBA00023136"/>
    </source>
</evidence>
<dbReference type="InterPro" id="IPR050368">
    <property type="entry name" value="ClC-type_chloride_channel"/>
</dbReference>
<keyword evidence="3" id="KW-0812">Transmembrane</keyword>
<keyword evidence="5" id="KW-0406">Ion transport</keyword>
<dbReference type="FunFam" id="1.10.3080.10:FF:000018">
    <property type="entry name" value="Chloride transporter, ClC family"/>
    <property type="match status" value="1"/>
</dbReference>
<evidence type="ECO:0000256" key="1">
    <source>
        <dbReference type="ARBA" id="ARBA00004141"/>
    </source>
</evidence>
<dbReference type="InterPro" id="IPR001807">
    <property type="entry name" value="ClC"/>
</dbReference>
<keyword evidence="4" id="KW-1133">Transmembrane helix</keyword>
<dbReference type="CDD" id="cd00400">
    <property type="entry name" value="Voltage_gated_ClC"/>
    <property type="match status" value="1"/>
</dbReference>
<dbReference type="Pfam" id="PF00654">
    <property type="entry name" value="Voltage_CLC"/>
    <property type="match status" value="1"/>
</dbReference>
<evidence type="ECO:0000256" key="8">
    <source>
        <dbReference type="ARBA" id="ARBA00023214"/>
    </source>
</evidence>
<dbReference type="PANTHER" id="PTHR43427">
    <property type="entry name" value="CHLORIDE CHANNEL PROTEIN CLC-E"/>
    <property type="match status" value="1"/>
</dbReference>
<dbReference type="AlphaFoldDB" id="A0A1Z4EBY2"/>
<evidence type="ECO:0000256" key="3">
    <source>
        <dbReference type="ARBA" id="ARBA00022692"/>
    </source>
</evidence>
<dbReference type="GO" id="GO:0005254">
    <property type="term" value="F:chloride channel activity"/>
    <property type="evidence" value="ECO:0007669"/>
    <property type="project" value="UniProtKB-KW"/>
</dbReference>
<proteinExistence type="predicted"/>
<keyword evidence="2" id="KW-0813">Transport</keyword>
<dbReference type="PRINTS" id="PR00762">
    <property type="entry name" value="CLCHANNEL"/>
</dbReference>
<gene>
    <name evidence="10" type="ORF">MSG_00304</name>
</gene>
<dbReference type="EMBL" id="AP018164">
    <property type="protein sequence ID" value="BAX90470.1"/>
    <property type="molecule type" value="Genomic_DNA"/>
</dbReference>
<name>A0A1Z4EBY2_9MYCO</name>
<evidence type="ECO:0000256" key="5">
    <source>
        <dbReference type="ARBA" id="ARBA00023065"/>
    </source>
</evidence>
<dbReference type="RefSeq" id="WP_096436485.1">
    <property type="nucleotide sequence ID" value="NZ_AP018164.1"/>
</dbReference>
<dbReference type="Proteomes" id="UP000217736">
    <property type="component" value="Chromosome"/>
</dbReference>
<keyword evidence="6" id="KW-0472">Membrane</keyword>
<sequence length="481" mass="49505">MPATEPTEDEPQPSVAPAAAAGGRFGAVLRSSGYLRKWFLLGATIGVISGLGAVVFYLGLKYTADFLLGHLAGYHQPTPVGEGGSHGSTGFSRPWAIPLVTTAGALVSAVLVTKLAPEATGHGTDEAIEAVHGDPRAIRFRAVLVKMVASALTIGSGGSGGREGPTAQISAGFGSLLTRRLRLSDEDGRIAVALGIGAGIGAIFAAPLGGAVLAASITYRDDFDYRCLLPGFITSGTAYAVLGSFLGFDPLFGYIDAEYRFEKAGPLLWFVVIGLVGAAVGYLYARTFHTTVRLSHRLPGGPVLKPAVGGLLVGLLGLLIPEILSSGYGWAQLAAERGSLMQIPLWIVVVLPIAKIVATSLSIGTGGSGGLFGPGIVIGAFVGGAIWRLGELCQLPGVPPDPGIFVVVGMMTCFGSVARAPLAIMIMVAEMTGSFSVVPGAIISVGIAALLLSRTNVTIYEAQRLNREAAQAERERQGSPD</sequence>
<dbReference type="InterPro" id="IPR014743">
    <property type="entry name" value="Cl-channel_core"/>
</dbReference>
<organism evidence="10 11">
    <name type="scientific">Mycobacterium shigaense</name>
    <dbReference type="NCBI Taxonomy" id="722731"/>
    <lineage>
        <taxon>Bacteria</taxon>
        <taxon>Bacillati</taxon>
        <taxon>Actinomycetota</taxon>
        <taxon>Actinomycetes</taxon>
        <taxon>Mycobacteriales</taxon>
        <taxon>Mycobacteriaceae</taxon>
        <taxon>Mycobacterium</taxon>
        <taxon>Mycobacterium simiae complex</taxon>
    </lineage>
</organism>
<dbReference type="GO" id="GO:0034707">
    <property type="term" value="C:chloride channel complex"/>
    <property type="evidence" value="ECO:0007669"/>
    <property type="project" value="UniProtKB-KW"/>
</dbReference>
<dbReference type="PANTHER" id="PTHR43427:SF6">
    <property type="entry name" value="CHLORIDE CHANNEL PROTEIN CLC-E"/>
    <property type="match status" value="1"/>
</dbReference>
<evidence type="ECO:0000256" key="4">
    <source>
        <dbReference type="ARBA" id="ARBA00022989"/>
    </source>
</evidence>
<protein>
    <submittedName>
        <fullName evidence="10">Uncharacterized protein</fullName>
    </submittedName>
</protein>
<comment type="subcellular location">
    <subcellularLocation>
        <location evidence="1">Membrane</location>
        <topology evidence="1">Multi-pass membrane protein</topology>
    </subcellularLocation>
</comment>
<dbReference type="SUPFAM" id="SSF81340">
    <property type="entry name" value="Clc chloride channel"/>
    <property type="match status" value="1"/>
</dbReference>
<evidence type="ECO:0000256" key="2">
    <source>
        <dbReference type="ARBA" id="ARBA00022448"/>
    </source>
</evidence>
<keyword evidence="9" id="KW-0407">Ion channel</keyword>
<evidence type="ECO:0000313" key="11">
    <source>
        <dbReference type="Proteomes" id="UP000217736"/>
    </source>
</evidence>
<keyword evidence="11" id="KW-1185">Reference proteome</keyword>
<keyword evidence="8" id="KW-0868">Chloride</keyword>
<keyword evidence="7" id="KW-0869">Chloride channel</keyword>
<evidence type="ECO:0000256" key="7">
    <source>
        <dbReference type="ARBA" id="ARBA00023173"/>
    </source>
</evidence>
<evidence type="ECO:0000256" key="9">
    <source>
        <dbReference type="ARBA" id="ARBA00023303"/>
    </source>
</evidence>
<accession>A0A1Z4EBY2</accession>